<keyword evidence="2" id="KW-0488">Methylation</keyword>
<reference evidence="8 9" key="1">
    <citation type="journal article" date="2016" name="Nat. Commun.">
        <title>Thousands of microbial genomes shed light on interconnected biogeochemical processes in an aquifer system.</title>
        <authorList>
            <person name="Anantharaman K."/>
            <person name="Brown C.T."/>
            <person name="Hug L.A."/>
            <person name="Sharon I."/>
            <person name="Castelle C.J."/>
            <person name="Probst A.J."/>
            <person name="Thomas B.C."/>
            <person name="Singh A."/>
            <person name="Wilkins M.J."/>
            <person name="Karaoz U."/>
            <person name="Brodie E.L."/>
            <person name="Williams K.H."/>
            <person name="Hubbard S.S."/>
            <person name="Banfield J.F."/>
        </authorList>
    </citation>
    <scope>NUCLEOTIDE SEQUENCE [LARGE SCALE GENOMIC DNA]</scope>
</reference>
<dbReference type="PRINTS" id="PR00813">
    <property type="entry name" value="BCTERIALGSPG"/>
</dbReference>
<keyword evidence="3 6" id="KW-0812">Transmembrane</keyword>
<dbReference type="Proteomes" id="UP000177006">
    <property type="component" value="Unassembled WGS sequence"/>
</dbReference>
<dbReference type="Pfam" id="PF08334">
    <property type="entry name" value="T2SSG"/>
    <property type="match status" value="1"/>
</dbReference>
<feature type="domain" description="Type II secretion system protein GspG C-terminal" evidence="7">
    <location>
        <begin position="94"/>
        <end position="169"/>
    </location>
</feature>
<accession>A0A1F5E5B5</accession>
<evidence type="ECO:0000259" key="7">
    <source>
        <dbReference type="Pfam" id="PF08334"/>
    </source>
</evidence>
<keyword evidence="5 6" id="KW-0472">Membrane</keyword>
<dbReference type="InterPro" id="IPR013545">
    <property type="entry name" value="T2SS_protein-GspG_C"/>
</dbReference>
<comment type="subcellular location">
    <subcellularLocation>
        <location evidence="1">Membrane</location>
        <topology evidence="1">Single-pass membrane protein</topology>
    </subcellularLocation>
</comment>
<dbReference type="STRING" id="1797457.A2160_05990"/>
<dbReference type="GO" id="GO:0015628">
    <property type="term" value="P:protein secretion by the type II secretion system"/>
    <property type="evidence" value="ECO:0007669"/>
    <property type="project" value="InterPro"/>
</dbReference>
<dbReference type="PANTHER" id="PTHR30093:SF44">
    <property type="entry name" value="TYPE II SECRETION SYSTEM CORE PROTEIN G"/>
    <property type="match status" value="1"/>
</dbReference>
<evidence type="ECO:0000256" key="3">
    <source>
        <dbReference type="ARBA" id="ARBA00022692"/>
    </source>
</evidence>
<organism evidence="8 9">
    <name type="scientific">Candidatus Beckwithbacteria bacterium RBG_13_42_9</name>
    <dbReference type="NCBI Taxonomy" id="1797457"/>
    <lineage>
        <taxon>Bacteria</taxon>
        <taxon>Candidatus Beckwithiibacteriota</taxon>
    </lineage>
</organism>
<evidence type="ECO:0000256" key="2">
    <source>
        <dbReference type="ARBA" id="ARBA00022481"/>
    </source>
</evidence>
<evidence type="ECO:0000313" key="9">
    <source>
        <dbReference type="Proteomes" id="UP000177006"/>
    </source>
</evidence>
<evidence type="ECO:0000256" key="5">
    <source>
        <dbReference type="ARBA" id="ARBA00023136"/>
    </source>
</evidence>
<dbReference type="Pfam" id="PF07963">
    <property type="entry name" value="N_methyl"/>
    <property type="match status" value="1"/>
</dbReference>
<dbReference type="InterPro" id="IPR012902">
    <property type="entry name" value="N_methyl_site"/>
</dbReference>
<dbReference type="NCBIfam" id="TIGR02532">
    <property type="entry name" value="IV_pilin_GFxxxE"/>
    <property type="match status" value="1"/>
</dbReference>
<evidence type="ECO:0000256" key="6">
    <source>
        <dbReference type="SAM" id="Phobius"/>
    </source>
</evidence>
<evidence type="ECO:0000313" key="8">
    <source>
        <dbReference type="EMBL" id="OGD62565.1"/>
    </source>
</evidence>
<dbReference type="EMBL" id="MEZK01000020">
    <property type="protein sequence ID" value="OGD62565.1"/>
    <property type="molecule type" value="Genomic_DNA"/>
</dbReference>
<protein>
    <recommendedName>
        <fullName evidence="7">Type II secretion system protein GspG C-terminal domain-containing protein</fullName>
    </recommendedName>
</protein>
<gene>
    <name evidence="8" type="ORF">A2160_05990</name>
</gene>
<dbReference type="AlphaFoldDB" id="A0A1F5E5B5"/>
<feature type="transmembrane region" description="Helical" evidence="6">
    <location>
        <begin position="65"/>
        <end position="87"/>
    </location>
</feature>
<evidence type="ECO:0000256" key="4">
    <source>
        <dbReference type="ARBA" id="ARBA00022989"/>
    </source>
</evidence>
<proteinExistence type="predicted"/>
<dbReference type="PANTHER" id="PTHR30093">
    <property type="entry name" value="GENERAL SECRETION PATHWAY PROTEIN G"/>
    <property type="match status" value="1"/>
</dbReference>
<evidence type="ECO:0000256" key="1">
    <source>
        <dbReference type="ARBA" id="ARBA00004167"/>
    </source>
</evidence>
<dbReference type="Gene3D" id="3.30.700.10">
    <property type="entry name" value="Glycoprotein, Type 4 Pilin"/>
    <property type="match status" value="1"/>
</dbReference>
<name>A0A1F5E5B5_9BACT</name>
<dbReference type="InterPro" id="IPR045584">
    <property type="entry name" value="Pilin-like"/>
</dbReference>
<dbReference type="GO" id="GO:0015627">
    <property type="term" value="C:type II protein secretion system complex"/>
    <property type="evidence" value="ECO:0007669"/>
    <property type="project" value="InterPro"/>
</dbReference>
<keyword evidence="4 6" id="KW-1133">Transmembrane helix</keyword>
<dbReference type="SUPFAM" id="SSF54523">
    <property type="entry name" value="Pili subunits"/>
    <property type="match status" value="1"/>
</dbReference>
<sequence length="201" mass="22451">MLKIYNRDMELSAVSLQLSVYSYQFTVISKKTWALLTQKSKNCLLFTENCIHQRRTSLWLELRSGFTFVELLVVITIIALLSAIGLANYRTVSQKTRDSKRKSDLEQIRAALEMYRSDQGQYPTITDLPASFLTSCTGTLTSGAKTYMDPIPCDPKNTGSYQYTYTPGAVPPLSYQLETTMEVDTSGGTCGSGLSYCVKQP</sequence>
<comment type="caution">
    <text evidence="8">The sequence shown here is derived from an EMBL/GenBank/DDBJ whole genome shotgun (WGS) entry which is preliminary data.</text>
</comment>
<dbReference type="GO" id="GO:0016020">
    <property type="term" value="C:membrane"/>
    <property type="evidence" value="ECO:0007669"/>
    <property type="project" value="UniProtKB-SubCell"/>
</dbReference>
<dbReference type="InterPro" id="IPR000983">
    <property type="entry name" value="Bac_GSPG_pilin"/>
</dbReference>